<dbReference type="STRING" id="1314782.A0A165MHG4"/>
<dbReference type="EMBL" id="KV425688">
    <property type="protein sequence ID" value="KZT18338.1"/>
    <property type="molecule type" value="Genomic_DNA"/>
</dbReference>
<dbReference type="InParanoid" id="A0A165MHG4"/>
<dbReference type="PROSITE" id="PS00108">
    <property type="entry name" value="PROTEIN_KINASE_ST"/>
    <property type="match status" value="1"/>
</dbReference>
<dbReference type="AlphaFoldDB" id="A0A165MHG4"/>
<feature type="domain" description="Protein kinase" evidence="1">
    <location>
        <begin position="37"/>
        <end position="328"/>
    </location>
</feature>
<sequence>MMMTVMAEDSSTAVLSTLEGTSSEYENNLTKYIDADLRHDTKFEGGGQSDIFTAVLDCGKLPRGVSAFQQLYDGPATKTVALKILRVMANADSDRYQIIMRRLKRETGLWQTLSHDNIVPLFGVYQSPRSPEVDGLVMPLYSGDLKKYLAAHEDANKLLLLLGTAKGIEYLHTKRLVHGDIKPRNILVTAEGVPMLSDFGTSRILGMKGYTTNLTTTTTYTAPEILDFDEDDSKTSENKETPHPLSSYSDIYSFGMTILEVIDGRAPFYHRRAILVRQIVDGLRPEPKHHPGIDEVNGKIWILLGQCWERDGKLRPDIGKVMLELQCLAPLDAASSVEA</sequence>
<reference evidence="2 3" key="1">
    <citation type="journal article" date="2016" name="Mol. Biol. Evol.">
        <title>Comparative Genomics of Early-Diverging Mushroom-Forming Fungi Provides Insights into the Origins of Lignocellulose Decay Capabilities.</title>
        <authorList>
            <person name="Nagy L.G."/>
            <person name="Riley R."/>
            <person name="Tritt A."/>
            <person name="Adam C."/>
            <person name="Daum C."/>
            <person name="Floudas D."/>
            <person name="Sun H."/>
            <person name="Yadav J.S."/>
            <person name="Pangilinan J."/>
            <person name="Larsson K.H."/>
            <person name="Matsuura K."/>
            <person name="Barry K."/>
            <person name="Labutti K."/>
            <person name="Kuo R."/>
            <person name="Ohm R.A."/>
            <person name="Bhattacharya S.S."/>
            <person name="Shirouzu T."/>
            <person name="Yoshinaga Y."/>
            <person name="Martin F.M."/>
            <person name="Grigoriev I.V."/>
            <person name="Hibbett D.S."/>
        </authorList>
    </citation>
    <scope>NUCLEOTIDE SEQUENCE [LARGE SCALE GENOMIC DNA]</scope>
    <source>
        <strain evidence="2 3">HHB14362 ss-1</strain>
    </source>
</reference>
<dbReference type="InterPro" id="IPR011009">
    <property type="entry name" value="Kinase-like_dom_sf"/>
</dbReference>
<evidence type="ECO:0000313" key="3">
    <source>
        <dbReference type="Proteomes" id="UP000076761"/>
    </source>
</evidence>
<organism evidence="2 3">
    <name type="scientific">Neolentinus lepideus HHB14362 ss-1</name>
    <dbReference type="NCBI Taxonomy" id="1314782"/>
    <lineage>
        <taxon>Eukaryota</taxon>
        <taxon>Fungi</taxon>
        <taxon>Dikarya</taxon>
        <taxon>Basidiomycota</taxon>
        <taxon>Agaricomycotina</taxon>
        <taxon>Agaricomycetes</taxon>
        <taxon>Gloeophyllales</taxon>
        <taxon>Gloeophyllaceae</taxon>
        <taxon>Neolentinus</taxon>
    </lineage>
</organism>
<protein>
    <submittedName>
        <fullName evidence="2">Kinase-like protein</fullName>
    </submittedName>
</protein>
<gene>
    <name evidence="2" type="ORF">NEOLEDRAFT_1143509</name>
</gene>
<keyword evidence="2" id="KW-0418">Kinase</keyword>
<keyword evidence="2" id="KW-0808">Transferase</keyword>
<dbReference type="OrthoDB" id="346907at2759"/>
<dbReference type="Pfam" id="PF00069">
    <property type="entry name" value="Pkinase"/>
    <property type="match status" value="1"/>
</dbReference>
<dbReference type="Gene3D" id="1.10.510.10">
    <property type="entry name" value="Transferase(Phosphotransferase) domain 1"/>
    <property type="match status" value="1"/>
</dbReference>
<dbReference type="GO" id="GO:0005524">
    <property type="term" value="F:ATP binding"/>
    <property type="evidence" value="ECO:0007669"/>
    <property type="project" value="InterPro"/>
</dbReference>
<dbReference type="InterPro" id="IPR051681">
    <property type="entry name" value="Ser/Thr_Kinases-Pseudokinases"/>
</dbReference>
<accession>A0A165MHG4</accession>
<proteinExistence type="predicted"/>
<dbReference type="GO" id="GO:0004674">
    <property type="term" value="F:protein serine/threonine kinase activity"/>
    <property type="evidence" value="ECO:0007669"/>
    <property type="project" value="TreeGrafter"/>
</dbReference>
<dbReference type="Proteomes" id="UP000076761">
    <property type="component" value="Unassembled WGS sequence"/>
</dbReference>
<dbReference type="SMART" id="SM00220">
    <property type="entry name" value="S_TKc"/>
    <property type="match status" value="1"/>
</dbReference>
<dbReference type="SUPFAM" id="SSF56112">
    <property type="entry name" value="Protein kinase-like (PK-like)"/>
    <property type="match status" value="1"/>
</dbReference>
<dbReference type="InterPro" id="IPR000719">
    <property type="entry name" value="Prot_kinase_dom"/>
</dbReference>
<name>A0A165MHG4_9AGAM</name>
<dbReference type="PROSITE" id="PS50011">
    <property type="entry name" value="PROTEIN_KINASE_DOM"/>
    <property type="match status" value="1"/>
</dbReference>
<evidence type="ECO:0000313" key="2">
    <source>
        <dbReference type="EMBL" id="KZT18338.1"/>
    </source>
</evidence>
<dbReference type="InterPro" id="IPR008271">
    <property type="entry name" value="Ser/Thr_kinase_AS"/>
</dbReference>
<dbReference type="PANTHER" id="PTHR44329">
    <property type="entry name" value="SERINE/THREONINE-PROTEIN KINASE TNNI3K-RELATED"/>
    <property type="match status" value="1"/>
</dbReference>
<evidence type="ECO:0000259" key="1">
    <source>
        <dbReference type="PROSITE" id="PS50011"/>
    </source>
</evidence>
<keyword evidence="3" id="KW-1185">Reference proteome</keyword>